<keyword evidence="1" id="KW-0732">Signal</keyword>
<dbReference type="Proteomes" id="UP000297245">
    <property type="component" value="Unassembled WGS sequence"/>
</dbReference>
<proteinExistence type="predicted"/>
<reference evidence="3 4" key="1">
    <citation type="journal article" date="2019" name="Nat. Ecol. Evol.">
        <title>Megaphylogeny resolves global patterns of mushroom evolution.</title>
        <authorList>
            <person name="Varga T."/>
            <person name="Krizsan K."/>
            <person name="Foldi C."/>
            <person name="Dima B."/>
            <person name="Sanchez-Garcia M."/>
            <person name="Sanchez-Ramirez S."/>
            <person name="Szollosi G.J."/>
            <person name="Szarkandi J.G."/>
            <person name="Papp V."/>
            <person name="Albert L."/>
            <person name="Andreopoulos W."/>
            <person name="Angelini C."/>
            <person name="Antonin V."/>
            <person name="Barry K.W."/>
            <person name="Bougher N.L."/>
            <person name="Buchanan P."/>
            <person name="Buyck B."/>
            <person name="Bense V."/>
            <person name="Catcheside P."/>
            <person name="Chovatia M."/>
            <person name="Cooper J."/>
            <person name="Damon W."/>
            <person name="Desjardin D."/>
            <person name="Finy P."/>
            <person name="Geml J."/>
            <person name="Haridas S."/>
            <person name="Hughes K."/>
            <person name="Justo A."/>
            <person name="Karasinski D."/>
            <person name="Kautmanova I."/>
            <person name="Kiss B."/>
            <person name="Kocsube S."/>
            <person name="Kotiranta H."/>
            <person name="LaButti K.M."/>
            <person name="Lechner B.E."/>
            <person name="Liimatainen K."/>
            <person name="Lipzen A."/>
            <person name="Lukacs Z."/>
            <person name="Mihaltcheva S."/>
            <person name="Morgado L.N."/>
            <person name="Niskanen T."/>
            <person name="Noordeloos M.E."/>
            <person name="Ohm R.A."/>
            <person name="Ortiz-Santana B."/>
            <person name="Ovrebo C."/>
            <person name="Racz N."/>
            <person name="Riley R."/>
            <person name="Savchenko A."/>
            <person name="Shiryaev A."/>
            <person name="Soop K."/>
            <person name="Spirin V."/>
            <person name="Szebenyi C."/>
            <person name="Tomsovsky M."/>
            <person name="Tulloss R.E."/>
            <person name="Uehling J."/>
            <person name="Grigoriev I.V."/>
            <person name="Vagvolgyi C."/>
            <person name="Papp T."/>
            <person name="Martin F.M."/>
            <person name="Miettinen O."/>
            <person name="Hibbett D.S."/>
            <person name="Nagy L.G."/>
        </authorList>
    </citation>
    <scope>NUCLEOTIDE SEQUENCE [LARGE SCALE GENOMIC DNA]</scope>
    <source>
        <strain evidence="3 4">CBS 962.96</strain>
    </source>
</reference>
<evidence type="ECO:0000256" key="1">
    <source>
        <dbReference type="SAM" id="SignalP"/>
    </source>
</evidence>
<evidence type="ECO:0000313" key="2">
    <source>
        <dbReference type="EMBL" id="THU80401.1"/>
    </source>
</evidence>
<keyword evidence="4" id="KW-1185">Reference proteome</keyword>
<organism evidence="3 4">
    <name type="scientific">Dendrothele bispora (strain CBS 962.96)</name>
    <dbReference type="NCBI Taxonomy" id="1314807"/>
    <lineage>
        <taxon>Eukaryota</taxon>
        <taxon>Fungi</taxon>
        <taxon>Dikarya</taxon>
        <taxon>Basidiomycota</taxon>
        <taxon>Agaricomycotina</taxon>
        <taxon>Agaricomycetes</taxon>
        <taxon>Agaricomycetidae</taxon>
        <taxon>Agaricales</taxon>
        <taxon>Agaricales incertae sedis</taxon>
        <taxon>Dendrothele</taxon>
    </lineage>
</organism>
<feature type="signal peptide" evidence="1">
    <location>
        <begin position="1"/>
        <end position="32"/>
    </location>
</feature>
<dbReference type="EMBL" id="ML179908">
    <property type="protein sequence ID" value="THU80402.1"/>
    <property type="molecule type" value="Genomic_DNA"/>
</dbReference>
<dbReference type="EMBL" id="ML179908">
    <property type="protein sequence ID" value="THU80401.1"/>
    <property type="molecule type" value="Genomic_DNA"/>
</dbReference>
<gene>
    <name evidence="2" type="ORF">K435DRAFT_972788</name>
    <name evidence="3" type="ORF">K435DRAFT_972789</name>
</gene>
<name>A0A4S8KWP8_DENBC</name>
<evidence type="ECO:0000313" key="4">
    <source>
        <dbReference type="Proteomes" id="UP000297245"/>
    </source>
</evidence>
<sequence length="339" mass="37654">MEVHSSLSSLFNNMFLFLALFTGLLFISTPHAAIKTDIPDVDCTRFSPVNVLFTLSLSSHSGPSLDNGRCPQRYSRKRHIQDFTEQNTMHLQGICKMTLGGNYTSYGNLLLSRLSAPALCQYGNLLLSWLGAPTSCHYGNLLLRWLGASALCHYGNLLLPWLGASASCHYGNLLLPWLGASASCHYGNLLLPWLDAPQSCHYGNILLPRLDAPTVCRYENLFDSQSDTTNLIHDENSIFGLDAHIASQNYILFHSEYISMRSTPSSSCPSKTSALTSSPNYEYLSKKDIFRLCRLSQAQSDFMALHVLLLVVKLSILHTELFISIPFVQAGPMLILQDL</sequence>
<evidence type="ECO:0000313" key="3">
    <source>
        <dbReference type="EMBL" id="THU80402.1"/>
    </source>
</evidence>
<dbReference type="AlphaFoldDB" id="A0A4S8KWP8"/>
<feature type="chain" id="PRO_5040598028" evidence="1">
    <location>
        <begin position="33"/>
        <end position="339"/>
    </location>
</feature>
<protein>
    <submittedName>
        <fullName evidence="3">Uncharacterized protein</fullName>
    </submittedName>
</protein>
<accession>A0A4S8KWP8</accession>